<feature type="compositionally biased region" description="Polar residues" evidence="6">
    <location>
        <begin position="506"/>
        <end position="523"/>
    </location>
</feature>
<name>A0ABR2ID27_9EUKA</name>
<comment type="caution">
    <text evidence="7">The sequence shown here is derived from an EMBL/GenBank/DDBJ whole genome shotgun (WGS) entry which is preliminary data.</text>
</comment>
<feature type="compositionally biased region" description="Basic and acidic residues" evidence="6">
    <location>
        <begin position="496"/>
        <end position="505"/>
    </location>
</feature>
<dbReference type="EMBL" id="JAPFFF010000018">
    <property type="protein sequence ID" value="KAK8860979.1"/>
    <property type="molecule type" value="Genomic_DNA"/>
</dbReference>
<evidence type="ECO:0000313" key="7">
    <source>
        <dbReference type="EMBL" id="KAK8860979.1"/>
    </source>
</evidence>
<accession>A0ABR2ID27</accession>
<proteinExistence type="predicted"/>
<protein>
    <submittedName>
        <fullName evidence="7">Radial spoke head protein 4 A</fullName>
    </submittedName>
</protein>
<keyword evidence="5" id="KW-0966">Cell projection</keyword>
<gene>
    <name evidence="7" type="ORF">M9Y10_012671</name>
</gene>
<dbReference type="Proteomes" id="UP001470230">
    <property type="component" value="Unassembled WGS sequence"/>
</dbReference>
<evidence type="ECO:0000256" key="5">
    <source>
        <dbReference type="ARBA" id="ARBA00023273"/>
    </source>
</evidence>
<evidence type="ECO:0000256" key="6">
    <source>
        <dbReference type="SAM" id="MobiDB-lite"/>
    </source>
</evidence>
<keyword evidence="4" id="KW-0206">Cytoskeleton</keyword>
<keyword evidence="3" id="KW-0969">Cilium</keyword>
<feature type="compositionally biased region" description="Acidic residues" evidence="6">
    <location>
        <begin position="98"/>
        <end position="130"/>
    </location>
</feature>
<evidence type="ECO:0000313" key="8">
    <source>
        <dbReference type="Proteomes" id="UP001470230"/>
    </source>
</evidence>
<dbReference type="PANTHER" id="PTHR13159:SF0">
    <property type="entry name" value="RADIAL SPOKE HEAD 6 HOMOLOG A"/>
    <property type="match status" value="1"/>
</dbReference>
<evidence type="ECO:0000256" key="4">
    <source>
        <dbReference type="ARBA" id="ARBA00023212"/>
    </source>
</evidence>
<feature type="region of interest" description="Disordered" evidence="6">
    <location>
        <begin position="91"/>
        <end position="135"/>
    </location>
</feature>
<keyword evidence="8" id="KW-1185">Reference proteome</keyword>
<feature type="compositionally biased region" description="Acidic residues" evidence="6">
    <location>
        <begin position="485"/>
        <end position="495"/>
    </location>
</feature>
<reference evidence="7 8" key="1">
    <citation type="submission" date="2024-04" db="EMBL/GenBank/DDBJ databases">
        <title>Tritrichomonas musculus Genome.</title>
        <authorList>
            <person name="Alves-Ferreira E."/>
            <person name="Grigg M."/>
            <person name="Lorenzi H."/>
            <person name="Galac M."/>
        </authorList>
    </citation>
    <scope>NUCLEOTIDE SEQUENCE [LARGE SCALE GENOMIC DNA]</scope>
    <source>
        <strain evidence="7 8">EAF2021</strain>
    </source>
</reference>
<evidence type="ECO:0000256" key="1">
    <source>
        <dbReference type="ARBA" id="ARBA00004430"/>
    </source>
</evidence>
<evidence type="ECO:0000256" key="3">
    <source>
        <dbReference type="ARBA" id="ARBA00023069"/>
    </source>
</evidence>
<dbReference type="InterPro" id="IPR006802">
    <property type="entry name" value="Radial_spoke"/>
</dbReference>
<organism evidence="7 8">
    <name type="scientific">Tritrichomonas musculus</name>
    <dbReference type="NCBI Taxonomy" id="1915356"/>
    <lineage>
        <taxon>Eukaryota</taxon>
        <taxon>Metamonada</taxon>
        <taxon>Parabasalia</taxon>
        <taxon>Tritrichomonadida</taxon>
        <taxon>Tritrichomonadidae</taxon>
        <taxon>Tritrichomonas</taxon>
    </lineage>
</organism>
<comment type="subcellular location">
    <subcellularLocation>
        <location evidence="1">Cytoplasm</location>
        <location evidence="1">Cytoskeleton</location>
        <location evidence="1">Cilium axoneme</location>
    </subcellularLocation>
</comment>
<feature type="region of interest" description="Disordered" evidence="6">
    <location>
        <begin position="199"/>
        <end position="234"/>
    </location>
</feature>
<dbReference type="Pfam" id="PF04712">
    <property type="entry name" value="Radial_spoke"/>
    <property type="match status" value="1"/>
</dbReference>
<feature type="compositionally biased region" description="Pro residues" evidence="6">
    <location>
        <begin position="456"/>
        <end position="470"/>
    </location>
</feature>
<sequence length="523" mass="58922">MTEDIEGAISYLETEAENAPTSVLQHVGETIVNIVDFGADRPIDYFEPFSYIIKEKRQPERDPLLSLHEKQGPNLSLARETLSRIRMNLFPKQKLTAEGEEEEEDQPEPKEDGDEEGNAEEKHEEEETVNEGEVPNTLLDLRFVSQVGIGLTEQESILLQQSIQKLVRSKPLATAHFWGKVMGVEKDYYIVEAEFNEGERPHAEAAEEEEKNEPAEDAPPPDPKEQKAPIEEDSGPNLNSYFVCTALGGKWTLLPDILPHQIVASRSIKQMFTGNLNAPVIAPAGRFEGTEKELLRTFIARVVHSCTLAPKGQYNPEEEPEEEQPLDSNAPIQMDEEWQPKPITSIEQFVHRTPCILPQGRVEFWAPETEEEEAEPVTEKGPPILRPITLDEPLEGNVPSWSTRIIEPGSSLISMRKHYWLRSNTWPGLNILSTDNGDKMVMLYFGWGMKSTTPLEWPPLPEPKPKPLPPIEEEEEDGGEKPRNEEEEQQEGDGADGERPPKDLGENNTESGTYDSGYSYSNN</sequence>
<keyword evidence="2" id="KW-0963">Cytoplasm</keyword>
<dbReference type="PANTHER" id="PTHR13159">
    <property type="entry name" value="RADIAL SPOKEHEAD-RELATED"/>
    <property type="match status" value="1"/>
</dbReference>
<evidence type="ECO:0000256" key="2">
    <source>
        <dbReference type="ARBA" id="ARBA00022490"/>
    </source>
</evidence>
<feature type="region of interest" description="Disordered" evidence="6">
    <location>
        <begin position="453"/>
        <end position="523"/>
    </location>
</feature>